<keyword evidence="9" id="KW-1185">Reference proteome</keyword>
<evidence type="ECO:0000256" key="3">
    <source>
        <dbReference type="ARBA" id="ARBA00024303"/>
    </source>
</evidence>
<accession>A0ABU3KIQ2</accession>
<gene>
    <name evidence="8" type="primary">earP</name>
    <name evidence="8" type="ORF">RAE19_01760</name>
</gene>
<proteinExistence type="inferred from homology"/>
<evidence type="ECO:0000256" key="7">
    <source>
        <dbReference type="ARBA" id="ARBA00048472"/>
    </source>
</evidence>
<evidence type="ECO:0000256" key="2">
    <source>
        <dbReference type="ARBA" id="ARBA00022679"/>
    </source>
</evidence>
<dbReference type="PIRSF" id="PIRSF015557">
    <property type="entry name" value="UCP015557"/>
    <property type="match status" value="1"/>
</dbReference>
<dbReference type="InterPro" id="IPR016633">
    <property type="entry name" value="EarP"/>
</dbReference>
<evidence type="ECO:0000256" key="4">
    <source>
        <dbReference type="ARBA" id="ARBA00024346"/>
    </source>
</evidence>
<keyword evidence="1" id="KW-0328">Glycosyltransferase</keyword>
<dbReference type="RefSeq" id="WP_313873300.1">
    <property type="nucleotide sequence ID" value="NZ_JAVBIK010000001.1"/>
</dbReference>
<dbReference type="Pfam" id="PF10093">
    <property type="entry name" value="EarP"/>
    <property type="match status" value="1"/>
</dbReference>
<keyword evidence="2" id="KW-0808">Transferase</keyword>
<comment type="similarity">
    <text evidence="4">Belongs to the glycosyltransferase 104 family.</text>
</comment>
<keyword evidence="8" id="KW-0251">Elongation factor</keyword>
<name>A0ABU3KIQ2_9BURK</name>
<comment type="caution">
    <text evidence="8">The sequence shown here is derived from an EMBL/GenBank/DDBJ whole genome shotgun (WGS) entry which is preliminary data.</text>
</comment>
<evidence type="ECO:0000313" key="9">
    <source>
        <dbReference type="Proteomes" id="UP001321700"/>
    </source>
</evidence>
<comment type="catalytic activity">
    <reaction evidence="7">
        <text>dTDP-beta-L-rhamnose + L-arginyl-[protein] = N(omega)-(alpha-L-rhamnosyl)-L-arginyl-[protein] + dTDP + H(+)</text>
        <dbReference type="Rhea" id="RHEA:66692"/>
        <dbReference type="Rhea" id="RHEA-COMP:10532"/>
        <dbReference type="Rhea" id="RHEA-COMP:17096"/>
        <dbReference type="ChEBI" id="CHEBI:15378"/>
        <dbReference type="ChEBI" id="CHEBI:29965"/>
        <dbReference type="ChEBI" id="CHEBI:57510"/>
        <dbReference type="ChEBI" id="CHEBI:58369"/>
        <dbReference type="ChEBI" id="CHEBI:167445"/>
    </reaction>
    <physiologicalReaction direction="left-to-right" evidence="7">
        <dbReference type="Rhea" id="RHEA:66693"/>
    </physiologicalReaction>
</comment>
<dbReference type="EMBL" id="JAVBIK010000001">
    <property type="protein sequence ID" value="MDT7517478.1"/>
    <property type="molecule type" value="Genomic_DNA"/>
</dbReference>
<reference evidence="8 9" key="1">
    <citation type="submission" date="2023-08" db="EMBL/GenBank/DDBJ databases">
        <title>Rhodoferax potami sp. nov. and Rhodoferax mekongensis sp. nov., isolated from the Mekong River in Thailand.</title>
        <authorList>
            <person name="Kitikhun S."/>
            <person name="Charoenyingcharoen P."/>
            <person name="Siriarchawattana P."/>
            <person name="Likhitrattanapisal S."/>
            <person name="Nilsakha T."/>
            <person name="Chanpet A."/>
            <person name="Rattanawaree P."/>
            <person name="Ingsriswang S."/>
        </authorList>
    </citation>
    <scope>NUCLEOTIDE SEQUENCE [LARGE SCALE GENOMIC DNA]</scope>
    <source>
        <strain evidence="8 9">TBRC 17660</strain>
    </source>
</reference>
<dbReference type="Proteomes" id="UP001321700">
    <property type="component" value="Unassembled WGS sequence"/>
</dbReference>
<evidence type="ECO:0000256" key="6">
    <source>
        <dbReference type="ARBA" id="ARBA00030025"/>
    </source>
</evidence>
<protein>
    <recommendedName>
        <fullName evidence="5">Protein-arginine rhamnosyltransferase</fullName>
    </recommendedName>
    <alternativeName>
        <fullName evidence="6">EF-P arginine rhamnosyltransferase</fullName>
    </alternativeName>
</protein>
<sequence>MSLVTSTPTSHHDPAPPWQWDVFCRVIDNFGDIGVCWRLCADLASRGHHVRLWADDSSPLTWMAPGAREGLWPGVQVLDWTQSQDATFVAQLPAASVWIEGFGCDIAPEFIALHASHMSASASEGIKTPVWINLEYLSAEGYVERCHALPSPVMQGPAKGRTKHFYYPGFTAGTGGLLRESKLLATAAQWDHTKRSDWLRSHGVAWQGERLISLFCYEPEGLGAALAHWMRGPEQTLLLVTPGRAARAVQAAWSTAIEASGVPEGESKLRLHHLPALTQAEFDDLLRSCDVNLVRGEDSLVRALWAGKPFLWHIYPQDDGAHLYKLNAFLDCLQVPAGLRTLFAAWNGLPLPSGAEGTPIDWALLHAEESRIAAHRWCIQLAAQEDLVTALVNFVEKKR</sequence>
<evidence type="ECO:0000313" key="8">
    <source>
        <dbReference type="EMBL" id="MDT7517478.1"/>
    </source>
</evidence>
<evidence type="ECO:0000256" key="1">
    <source>
        <dbReference type="ARBA" id="ARBA00022676"/>
    </source>
</evidence>
<organism evidence="8 9">
    <name type="scientific">Rhodoferax potami</name>
    <dbReference type="NCBI Taxonomy" id="3068338"/>
    <lineage>
        <taxon>Bacteria</taxon>
        <taxon>Pseudomonadati</taxon>
        <taxon>Pseudomonadota</taxon>
        <taxon>Betaproteobacteria</taxon>
        <taxon>Burkholderiales</taxon>
        <taxon>Comamonadaceae</taxon>
        <taxon>Rhodoferax</taxon>
    </lineage>
</organism>
<comment type="function">
    <text evidence="3">Protein-arginine rhamnosyltransferase that catalyzes the transfer of a single rhamnose to elongation factor P (EF-P) on 'Lys-32', a modification required for EF-P-dependent rescue of polyproline stalled ribosomes.</text>
</comment>
<evidence type="ECO:0000256" key="5">
    <source>
        <dbReference type="ARBA" id="ARBA00024416"/>
    </source>
</evidence>
<keyword evidence="8" id="KW-0648">Protein biosynthesis</keyword>
<dbReference type="GO" id="GO:0003746">
    <property type="term" value="F:translation elongation factor activity"/>
    <property type="evidence" value="ECO:0007669"/>
    <property type="project" value="UniProtKB-KW"/>
</dbReference>
<dbReference type="NCBIfam" id="TIGR03837">
    <property type="entry name" value="efp_Arg_rhamno"/>
    <property type="match status" value="1"/>
</dbReference>